<dbReference type="GO" id="GO:0007165">
    <property type="term" value="P:signal transduction"/>
    <property type="evidence" value="ECO:0007669"/>
    <property type="project" value="TreeGrafter"/>
</dbReference>
<dbReference type="PROSITE" id="PS50106">
    <property type="entry name" value="PDZ"/>
    <property type="match status" value="1"/>
</dbReference>
<feature type="domain" description="PDZ" evidence="7">
    <location>
        <begin position="113"/>
        <end position="167"/>
    </location>
</feature>
<dbReference type="InterPro" id="IPR004447">
    <property type="entry name" value="Peptidase_S41A"/>
</dbReference>
<dbReference type="RefSeq" id="WP_066627986.1">
    <property type="nucleotide sequence ID" value="NZ_FQXL01000006.1"/>
</dbReference>
<dbReference type="Proteomes" id="UP000076603">
    <property type="component" value="Unassembled WGS sequence"/>
</dbReference>
<dbReference type="PATRIC" id="fig|1121326.3.peg.4831"/>
<keyword evidence="3" id="KW-0732">Signal</keyword>
<dbReference type="Pfam" id="PF22694">
    <property type="entry name" value="CtpB_N-like"/>
    <property type="match status" value="1"/>
</dbReference>
<evidence type="ECO:0000256" key="2">
    <source>
        <dbReference type="ARBA" id="ARBA00022670"/>
    </source>
</evidence>
<dbReference type="PANTHER" id="PTHR32060">
    <property type="entry name" value="TAIL-SPECIFIC PROTEASE"/>
    <property type="match status" value="1"/>
</dbReference>
<dbReference type="InterPro" id="IPR001478">
    <property type="entry name" value="PDZ"/>
</dbReference>
<evidence type="ECO:0000256" key="4">
    <source>
        <dbReference type="ARBA" id="ARBA00022801"/>
    </source>
</evidence>
<organism evidence="8 9">
    <name type="scientific">Clostridium magnum DSM 2767</name>
    <dbReference type="NCBI Taxonomy" id="1121326"/>
    <lineage>
        <taxon>Bacteria</taxon>
        <taxon>Bacillati</taxon>
        <taxon>Bacillota</taxon>
        <taxon>Clostridia</taxon>
        <taxon>Eubacteriales</taxon>
        <taxon>Clostridiaceae</taxon>
        <taxon>Clostridium</taxon>
    </lineage>
</organism>
<protein>
    <submittedName>
        <fullName evidence="8">Carboxy-terminal processing protease CtpB</fullName>
        <ecNumber evidence="8">3.4.21.102</ecNumber>
    </submittedName>
</protein>
<keyword evidence="2 6" id="KW-0645">Protease</keyword>
<dbReference type="SUPFAM" id="SSF52096">
    <property type="entry name" value="ClpP/crotonase"/>
    <property type="match status" value="1"/>
</dbReference>
<keyword evidence="5 6" id="KW-0720">Serine protease</keyword>
<dbReference type="Gene3D" id="2.30.42.10">
    <property type="match status" value="1"/>
</dbReference>
<dbReference type="AlphaFoldDB" id="A0A161X6Q9"/>
<evidence type="ECO:0000313" key="9">
    <source>
        <dbReference type="Proteomes" id="UP000076603"/>
    </source>
</evidence>
<dbReference type="Pfam" id="PF13205">
    <property type="entry name" value="Big_5"/>
    <property type="match status" value="1"/>
</dbReference>
<dbReference type="SMART" id="SM00245">
    <property type="entry name" value="TSPc"/>
    <property type="match status" value="1"/>
</dbReference>
<name>A0A161X6Q9_9CLOT</name>
<comment type="similarity">
    <text evidence="1 6">Belongs to the peptidase S41A family.</text>
</comment>
<dbReference type="InterPro" id="IPR055210">
    <property type="entry name" value="CtpA/B_N"/>
</dbReference>
<evidence type="ECO:0000256" key="6">
    <source>
        <dbReference type="RuleBase" id="RU004404"/>
    </source>
</evidence>
<dbReference type="GO" id="GO:0030288">
    <property type="term" value="C:outer membrane-bounded periplasmic space"/>
    <property type="evidence" value="ECO:0007669"/>
    <property type="project" value="TreeGrafter"/>
</dbReference>
<keyword evidence="9" id="KW-1185">Reference proteome</keyword>
<evidence type="ECO:0000256" key="1">
    <source>
        <dbReference type="ARBA" id="ARBA00009179"/>
    </source>
</evidence>
<dbReference type="SUPFAM" id="SSF50156">
    <property type="entry name" value="PDZ domain-like"/>
    <property type="match status" value="1"/>
</dbReference>
<dbReference type="Pfam" id="PF03572">
    <property type="entry name" value="Peptidase_S41"/>
    <property type="match status" value="1"/>
</dbReference>
<dbReference type="Gene3D" id="3.90.226.10">
    <property type="entry name" value="2-enoyl-CoA Hydratase, Chain A, domain 1"/>
    <property type="match status" value="1"/>
</dbReference>
<dbReference type="CDD" id="cd06782">
    <property type="entry name" value="cpPDZ_CPP-like"/>
    <property type="match status" value="1"/>
</dbReference>
<dbReference type="Pfam" id="PF13180">
    <property type="entry name" value="PDZ_2"/>
    <property type="match status" value="1"/>
</dbReference>
<evidence type="ECO:0000259" key="7">
    <source>
        <dbReference type="PROSITE" id="PS50106"/>
    </source>
</evidence>
<reference evidence="8 9" key="1">
    <citation type="submission" date="2016-04" db="EMBL/GenBank/DDBJ databases">
        <title>Genome sequence of Clostridium magnum DSM 2767.</title>
        <authorList>
            <person name="Poehlein A."/>
            <person name="Uhlig R."/>
            <person name="Fischer R."/>
            <person name="Bahl H."/>
            <person name="Daniel R."/>
        </authorList>
    </citation>
    <scope>NUCLEOTIDE SEQUENCE [LARGE SCALE GENOMIC DNA]</scope>
    <source>
        <strain evidence="8 9">DSM 2767</strain>
    </source>
</reference>
<dbReference type="SMART" id="SM00228">
    <property type="entry name" value="PDZ"/>
    <property type="match status" value="1"/>
</dbReference>
<dbReference type="CDD" id="cd07560">
    <property type="entry name" value="Peptidase_S41_CPP"/>
    <property type="match status" value="1"/>
</dbReference>
<keyword evidence="4 6" id="KW-0378">Hydrolase</keyword>
<sequence length="548" mass="60709">MKSKIHITKNELRIDRTYPKSYKSFSIFTVLFFLAFFISSFSLNVQAAESSALLNEARSIIKENYVTPVSDSVLNVSSIADMVKGLNDPYSQYFSQKEGKDFINSIDNKMYGIGIYMEMVEEGVKVTEVIEGSPAENIGILKGDIVVSADGQSLAGLDSTKAASYIKGEEGTSVTLKVKRGDSFLNFSVRRRAINIPTVTAKMLNGNTAYIDITSFGEDTGELFTQKLEELRMKNPDNYIIDLRNNGGGYMLTAMDIAGNFIGENPAITIEDRDGQKTRYLAADKGSTIDKPIIFLINQYTASASEILSAAVKDYKKAIFVGTTTYGKGVAQQMFPLSDGSILKLTVENFYSPMGNTIQKVGVSPDFEVKEENNVDSLAVAELFSGKSRNNVDKRGFVKVNVGGSDYEIDLNLAKDENHWAAFKYIISKASKDSVYIGTENSWVKAPADYFDNTYKFLYGKYKSLDTLKDVPENKMFTITLNKSVNVDTIKDNAGIEIINAETGERAAFEVKAVDDKKISLTPKENLTKGQTYYIKIKDTIKPFTVKN</sequence>
<evidence type="ECO:0000256" key="3">
    <source>
        <dbReference type="ARBA" id="ARBA00022729"/>
    </source>
</evidence>
<dbReference type="NCBIfam" id="TIGR00225">
    <property type="entry name" value="prc"/>
    <property type="match status" value="1"/>
</dbReference>
<dbReference type="STRING" id="1121326.CLMAG_47640"/>
<dbReference type="InterPro" id="IPR036034">
    <property type="entry name" value="PDZ_sf"/>
</dbReference>
<accession>A0A161X6Q9</accession>
<proteinExistence type="inferred from homology"/>
<dbReference type="GO" id="GO:0006508">
    <property type="term" value="P:proteolysis"/>
    <property type="evidence" value="ECO:0007669"/>
    <property type="project" value="UniProtKB-KW"/>
</dbReference>
<dbReference type="EC" id="3.4.21.102" evidence="8"/>
<dbReference type="PANTHER" id="PTHR32060:SF30">
    <property type="entry name" value="CARBOXY-TERMINAL PROCESSING PROTEASE CTPA"/>
    <property type="match status" value="1"/>
</dbReference>
<evidence type="ECO:0000313" key="8">
    <source>
        <dbReference type="EMBL" id="KZL89766.1"/>
    </source>
</evidence>
<dbReference type="Gene3D" id="3.30.750.44">
    <property type="match status" value="1"/>
</dbReference>
<dbReference type="GO" id="GO:0004252">
    <property type="term" value="F:serine-type endopeptidase activity"/>
    <property type="evidence" value="ECO:0007669"/>
    <property type="project" value="UniProtKB-EC"/>
</dbReference>
<dbReference type="InterPro" id="IPR005151">
    <property type="entry name" value="Tail-specific_protease"/>
</dbReference>
<comment type="caution">
    <text evidence="8">The sequence shown here is derived from an EMBL/GenBank/DDBJ whole genome shotgun (WGS) entry which is preliminary data.</text>
</comment>
<dbReference type="InterPro" id="IPR029045">
    <property type="entry name" value="ClpP/crotonase-like_dom_sf"/>
</dbReference>
<dbReference type="OrthoDB" id="9812068at2"/>
<dbReference type="EMBL" id="LWAE01000007">
    <property type="protein sequence ID" value="KZL89766.1"/>
    <property type="molecule type" value="Genomic_DNA"/>
</dbReference>
<gene>
    <name evidence="8" type="primary">ctpB</name>
    <name evidence="8" type="ORF">CLMAG_47640</name>
</gene>
<evidence type="ECO:0000256" key="5">
    <source>
        <dbReference type="ARBA" id="ARBA00022825"/>
    </source>
</evidence>
<dbReference type="InterPro" id="IPR032812">
    <property type="entry name" value="SbsA_Ig"/>
</dbReference>